<reference evidence="1 2" key="1">
    <citation type="journal article" date="2023" name="Plants (Basel)">
        <title>Bridging the Gap: Combining Genomics and Transcriptomics Approaches to Understand Stylosanthes scabra, an Orphan Legume from the Brazilian Caatinga.</title>
        <authorList>
            <person name="Ferreira-Neto J.R.C."/>
            <person name="da Silva M.D."/>
            <person name="Binneck E."/>
            <person name="de Melo N.F."/>
            <person name="da Silva R.H."/>
            <person name="de Melo A.L.T.M."/>
            <person name="Pandolfi V."/>
            <person name="Bustamante F.O."/>
            <person name="Brasileiro-Vidal A.C."/>
            <person name="Benko-Iseppon A.M."/>
        </authorList>
    </citation>
    <scope>NUCLEOTIDE SEQUENCE [LARGE SCALE GENOMIC DNA]</scope>
    <source>
        <tissue evidence="1">Leaves</tissue>
    </source>
</reference>
<evidence type="ECO:0000313" key="2">
    <source>
        <dbReference type="Proteomes" id="UP001341840"/>
    </source>
</evidence>
<dbReference type="EMBL" id="JASCZI010224418">
    <property type="protein sequence ID" value="MED6203449.1"/>
    <property type="molecule type" value="Genomic_DNA"/>
</dbReference>
<gene>
    <name evidence="1" type="ORF">PIB30_115582</name>
</gene>
<organism evidence="1 2">
    <name type="scientific">Stylosanthes scabra</name>
    <dbReference type="NCBI Taxonomy" id="79078"/>
    <lineage>
        <taxon>Eukaryota</taxon>
        <taxon>Viridiplantae</taxon>
        <taxon>Streptophyta</taxon>
        <taxon>Embryophyta</taxon>
        <taxon>Tracheophyta</taxon>
        <taxon>Spermatophyta</taxon>
        <taxon>Magnoliopsida</taxon>
        <taxon>eudicotyledons</taxon>
        <taxon>Gunneridae</taxon>
        <taxon>Pentapetalae</taxon>
        <taxon>rosids</taxon>
        <taxon>fabids</taxon>
        <taxon>Fabales</taxon>
        <taxon>Fabaceae</taxon>
        <taxon>Papilionoideae</taxon>
        <taxon>50 kb inversion clade</taxon>
        <taxon>dalbergioids sensu lato</taxon>
        <taxon>Dalbergieae</taxon>
        <taxon>Pterocarpus clade</taxon>
        <taxon>Stylosanthes</taxon>
    </lineage>
</organism>
<proteinExistence type="predicted"/>
<name>A0ABU6Y0B3_9FABA</name>
<comment type="caution">
    <text evidence="1">The sequence shown here is derived from an EMBL/GenBank/DDBJ whole genome shotgun (WGS) entry which is preliminary data.</text>
</comment>
<accession>A0ABU6Y0B3</accession>
<dbReference type="Proteomes" id="UP001341840">
    <property type="component" value="Unassembled WGS sequence"/>
</dbReference>
<protein>
    <submittedName>
        <fullName evidence="1">Uncharacterized protein</fullName>
    </submittedName>
</protein>
<feature type="non-terminal residue" evidence="1">
    <location>
        <position position="1"/>
    </location>
</feature>
<sequence length="89" mass="9954">VFGGDVLRFLVIVFDYQGSCNILVADLSTGSQRRICKSHHFLQRRSPPSSPIYLTDRGRQSLPSRNHTVAIAAVAVHSPDPIRFHLFPL</sequence>
<evidence type="ECO:0000313" key="1">
    <source>
        <dbReference type="EMBL" id="MED6203449.1"/>
    </source>
</evidence>
<keyword evidence="2" id="KW-1185">Reference proteome</keyword>